<evidence type="ECO:0000313" key="1">
    <source>
        <dbReference type="EMBL" id="MFK7000690.1"/>
    </source>
</evidence>
<dbReference type="Proteomes" id="UP001621706">
    <property type="component" value="Unassembled WGS sequence"/>
</dbReference>
<reference evidence="1 2" key="1">
    <citation type="submission" date="2024-02" db="EMBL/GenBank/DDBJ databases">
        <title>Comparative Genomic Analysis of Flavobacterium Species Causing Columnaris Disease of Freshwater Fish in Thailand: Insights into Virulence and Resistance Mechanisms.</title>
        <authorList>
            <person name="Nguyen D."/>
            <person name="Chokmangmeepisarn P."/>
            <person name="Khianchaikhan K."/>
            <person name="Morishita M."/>
            <person name="Bunnoy A."/>
            <person name="Rodkhum C."/>
        </authorList>
    </citation>
    <scope>NUCLEOTIDE SEQUENCE [LARGE SCALE GENOMIC DNA]</scope>
    <source>
        <strain evidence="1 2">CNRT2201</strain>
    </source>
</reference>
<name>A0ABW8P835_9FLAO</name>
<dbReference type="EMBL" id="JAZGZP010000009">
    <property type="protein sequence ID" value="MFK7000690.1"/>
    <property type="molecule type" value="Genomic_DNA"/>
</dbReference>
<proteinExistence type="predicted"/>
<sequence length="264" mass="31034">MKKIFYIHIYSNNCKWDLYINDIIANFNEESTVINTTLGINQYLLESGDQSIKIKIHPKEGQLFLDLYTSFKLTLSSEDNDSGEEKIELSYVIPEQNGKLPLLEFDNTFKANFEYNLSLKNFSEIKVTNDLMNKVKSQFDTLINSINSDNEKGYMEIYKIFLDRRHTTYFSTNEERQRDLMKESLSEFKKEIFDIEFLPIQSNSKLVLFHQNKIVALEQINSITKKKFYGIAYRAKFKNDNSICQGTLNLMFCEQKNNNQLVTF</sequence>
<protein>
    <submittedName>
        <fullName evidence="1">Uncharacterized protein</fullName>
    </submittedName>
</protein>
<keyword evidence="2" id="KW-1185">Reference proteome</keyword>
<organism evidence="1 2">
    <name type="scientific">Flavobacterium oreochromis</name>
    <dbReference type="NCBI Taxonomy" id="2906078"/>
    <lineage>
        <taxon>Bacteria</taxon>
        <taxon>Pseudomonadati</taxon>
        <taxon>Bacteroidota</taxon>
        <taxon>Flavobacteriia</taxon>
        <taxon>Flavobacteriales</taxon>
        <taxon>Flavobacteriaceae</taxon>
        <taxon>Flavobacterium</taxon>
    </lineage>
</organism>
<evidence type="ECO:0000313" key="2">
    <source>
        <dbReference type="Proteomes" id="UP001621706"/>
    </source>
</evidence>
<gene>
    <name evidence="1" type="ORF">V3I07_07250</name>
</gene>
<comment type="caution">
    <text evidence="1">The sequence shown here is derived from an EMBL/GenBank/DDBJ whole genome shotgun (WGS) entry which is preliminary data.</text>
</comment>
<dbReference type="RefSeq" id="WP_088400901.1">
    <property type="nucleotide sequence ID" value="NZ_JAZGZP010000009.1"/>
</dbReference>
<accession>A0ABW8P835</accession>